<keyword evidence="8" id="KW-0653">Protein transport</keyword>
<dbReference type="AlphaFoldDB" id="A0A067R1N0"/>
<dbReference type="PANTHER" id="PTHR31612:SF2">
    <property type="entry name" value="MULTIVESICULAR BODY SUBUNIT 12A"/>
    <property type="match status" value="1"/>
</dbReference>
<dbReference type="GO" id="GO:0005829">
    <property type="term" value="C:cytosol"/>
    <property type="evidence" value="ECO:0007669"/>
    <property type="project" value="TreeGrafter"/>
</dbReference>
<dbReference type="GO" id="GO:0032510">
    <property type="term" value="P:endosome to lysosome transport via multivesicular body sorting pathway"/>
    <property type="evidence" value="ECO:0007669"/>
    <property type="project" value="TreeGrafter"/>
</dbReference>
<keyword evidence="9" id="KW-0729">SH3-binding</keyword>
<dbReference type="PANTHER" id="PTHR31612">
    <property type="entry name" value="MULTIVESICULAR BODY SUBUNIT 12A"/>
    <property type="match status" value="1"/>
</dbReference>
<gene>
    <name evidence="16" type="ORF">L798_13372</name>
</gene>
<evidence type="ECO:0000256" key="2">
    <source>
        <dbReference type="ARBA" id="ARBA00004633"/>
    </source>
</evidence>
<dbReference type="InterPro" id="IPR023341">
    <property type="entry name" value="MABP"/>
</dbReference>
<dbReference type="FunCoup" id="A0A067R1N0">
    <property type="interactions" value="287"/>
</dbReference>
<dbReference type="STRING" id="136037.A0A067R1N0"/>
<dbReference type="InterPro" id="IPR040335">
    <property type="entry name" value="MVB12A"/>
</dbReference>
<dbReference type="eggNOG" id="KOG4000">
    <property type="taxonomic scope" value="Eukaryota"/>
</dbReference>
<dbReference type="GO" id="GO:0042058">
    <property type="term" value="P:regulation of epidermal growth factor receptor signaling pathway"/>
    <property type="evidence" value="ECO:0007669"/>
    <property type="project" value="TreeGrafter"/>
</dbReference>
<dbReference type="InterPro" id="IPR018798">
    <property type="entry name" value="MVB12A/B"/>
</dbReference>
<dbReference type="InParanoid" id="A0A067R1N0"/>
<evidence type="ECO:0000259" key="15">
    <source>
        <dbReference type="PROSITE" id="PS51498"/>
    </source>
</evidence>
<feature type="domain" description="MABP" evidence="15">
    <location>
        <begin position="12"/>
        <end position="156"/>
    </location>
</feature>
<keyword evidence="5" id="KW-0813">Transport</keyword>
<evidence type="ECO:0000256" key="8">
    <source>
        <dbReference type="ARBA" id="ARBA00022927"/>
    </source>
</evidence>
<evidence type="ECO:0000256" key="12">
    <source>
        <dbReference type="ARBA" id="ARBA00033024"/>
    </source>
</evidence>
<keyword evidence="17" id="KW-1185">Reference proteome</keyword>
<proteinExistence type="inferred from homology"/>
<keyword evidence="10" id="KW-0472">Membrane</keyword>
<dbReference type="GO" id="GO:0046755">
    <property type="term" value="P:viral budding"/>
    <property type="evidence" value="ECO:0007669"/>
    <property type="project" value="TreeGrafter"/>
</dbReference>
<comment type="subcellular location">
    <subcellularLocation>
        <location evidence="1">Cytoplasm</location>
    </subcellularLocation>
    <subcellularLocation>
        <location evidence="2">Late endosome membrane</location>
        <topology evidence="2">Peripheral membrane protein</topology>
    </subcellularLocation>
</comment>
<name>A0A067R1N0_ZOONE</name>
<dbReference type="GO" id="GO:0031902">
    <property type="term" value="C:late endosome membrane"/>
    <property type="evidence" value="ECO:0007669"/>
    <property type="project" value="UniProtKB-SubCell"/>
</dbReference>
<dbReference type="OMA" id="CFCLKRG"/>
<evidence type="ECO:0000256" key="7">
    <source>
        <dbReference type="ARBA" id="ARBA00022753"/>
    </source>
</evidence>
<dbReference type="FunFam" id="2.100.10.50:FF:000002">
    <property type="entry name" value="Multivesicular body subunit 12B"/>
    <property type="match status" value="1"/>
</dbReference>
<dbReference type="OrthoDB" id="6021306at2759"/>
<dbReference type="PROSITE" id="PS51498">
    <property type="entry name" value="MABP"/>
    <property type="match status" value="1"/>
</dbReference>
<dbReference type="GO" id="GO:0015031">
    <property type="term" value="P:protein transport"/>
    <property type="evidence" value="ECO:0007669"/>
    <property type="project" value="UniProtKB-KW"/>
</dbReference>
<evidence type="ECO:0000259" key="14">
    <source>
        <dbReference type="PROSITE" id="PS51497"/>
    </source>
</evidence>
<keyword evidence="7" id="KW-0967">Endosome</keyword>
<evidence type="ECO:0000256" key="10">
    <source>
        <dbReference type="ARBA" id="ARBA00023136"/>
    </source>
</evidence>
<dbReference type="Pfam" id="PF10240">
    <property type="entry name" value="DUF2464"/>
    <property type="match status" value="1"/>
</dbReference>
<evidence type="ECO:0000256" key="5">
    <source>
        <dbReference type="ARBA" id="ARBA00022448"/>
    </source>
</evidence>
<protein>
    <recommendedName>
        <fullName evidence="4">Multivesicular body subunit 12A</fullName>
    </recommendedName>
    <alternativeName>
        <fullName evidence="12">ESCRT-I complex subunit MVB12A</fullName>
    </alternativeName>
    <alternativeName>
        <fullName evidence="11">Protein FAM125A</fullName>
    </alternativeName>
</protein>
<dbReference type="InterPro" id="IPR023340">
    <property type="entry name" value="UMA"/>
</dbReference>
<keyword evidence="6" id="KW-0963">Cytoplasm</keyword>
<dbReference type="GO" id="GO:0019075">
    <property type="term" value="P:virus maturation"/>
    <property type="evidence" value="ECO:0007669"/>
    <property type="project" value="TreeGrafter"/>
</dbReference>
<comment type="similarity">
    <text evidence="3">Belongs to the MVB12 family.</text>
</comment>
<dbReference type="Proteomes" id="UP000027135">
    <property type="component" value="Unassembled WGS sequence"/>
</dbReference>
<evidence type="ECO:0000256" key="4">
    <source>
        <dbReference type="ARBA" id="ARBA00017653"/>
    </source>
</evidence>
<dbReference type="GO" id="GO:0032801">
    <property type="term" value="P:receptor catabolic process"/>
    <property type="evidence" value="ECO:0007669"/>
    <property type="project" value="TreeGrafter"/>
</dbReference>
<evidence type="ECO:0000256" key="13">
    <source>
        <dbReference type="ARBA" id="ARBA00053101"/>
    </source>
</evidence>
<evidence type="ECO:0000256" key="1">
    <source>
        <dbReference type="ARBA" id="ARBA00004496"/>
    </source>
</evidence>
<dbReference type="GO" id="GO:0017124">
    <property type="term" value="F:SH3 domain binding"/>
    <property type="evidence" value="ECO:0007669"/>
    <property type="project" value="UniProtKB-KW"/>
</dbReference>
<comment type="function">
    <text evidence="13">Component of the ESCRT-I complex, a regulator of vesicular trafficking process. Required for the sorting of endocytic ubiquitinated cargos into multivesicular bodies.</text>
</comment>
<dbReference type="EMBL" id="KK852989">
    <property type="protein sequence ID" value="KDR12795.1"/>
    <property type="molecule type" value="Genomic_DNA"/>
</dbReference>
<accession>A0A067R1N0</accession>
<evidence type="ECO:0000256" key="9">
    <source>
        <dbReference type="ARBA" id="ARBA00023036"/>
    </source>
</evidence>
<feature type="domain" description="UMA" evidence="14">
    <location>
        <begin position="247"/>
        <end position="295"/>
    </location>
</feature>
<dbReference type="Gene3D" id="2.100.10.50">
    <property type="match status" value="1"/>
</dbReference>
<dbReference type="GO" id="GO:0000813">
    <property type="term" value="C:ESCRT I complex"/>
    <property type="evidence" value="ECO:0007669"/>
    <property type="project" value="InterPro"/>
</dbReference>
<sequence>MMQQLYKTLPDDRPITSINVIEDPDKCPSGFIVVSRTLDQDSDADLWREASFFVKKMTRYICLSKTEGTTDYIVESVAVINEKEVPPDGYALITRTADTDQKAWRKRQLCYRLARRNQAASAITDIIVLGRLKKAPNGFSLAGEINGMAVCYKCGPTLASVNKPSATHPTQLLYSLSPAPTYLPHSQRPQPYSVSSVVNKASTNGVAGGDSQHEYELLVSLRPSRPAPRPPGGTVGTYNTIAAYSGLDGVPFMLNPCFQNLSNGYTHQFPVIKSKTKYELDREYDYDFRVERDAEETHVDN</sequence>
<evidence type="ECO:0000313" key="17">
    <source>
        <dbReference type="Proteomes" id="UP000027135"/>
    </source>
</evidence>
<reference evidence="16 17" key="1">
    <citation type="journal article" date="2014" name="Nat. Commun.">
        <title>Molecular traces of alternative social organization in a termite genome.</title>
        <authorList>
            <person name="Terrapon N."/>
            <person name="Li C."/>
            <person name="Robertson H.M."/>
            <person name="Ji L."/>
            <person name="Meng X."/>
            <person name="Booth W."/>
            <person name="Chen Z."/>
            <person name="Childers C.P."/>
            <person name="Glastad K.M."/>
            <person name="Gokhale K."/>
            <person name="Gowin J."/>
            <person name="Gronenberg W."/>
            <person name="Hermansen R.A."/>
            <person name="Hu H."/>
            <person name="Hunt B.G."/>
            <person name="Huylmans A.K."/>
            <person name="Khalil S.M."/>
            <person name="Mitchell R.D."/>
            <person name="Munoz-Torres M.C."/>
            <person name="Mustard J.A."/>
            <person name="Pan H."/>
            <person name="Reese J.T."/>
            <person name="Scharf M.E."/>
            <person name="Sun F."/>
            <person name="Vogel H."/>
            <person name="Xiao J."/>
            <person name="Yang W."/>
            <person name="Yang Z."/>
            <person name="Yang Z."/>
            <person name="Zhou J."/>
            <person name="Zhu J."/>
            <person name="Brent C.S."/>
            <person name="Elsik C.G."/>
            <person name="Goodisman M.A."/>
            <person name="Liberles D.A."/>
            <person name="Roe R.M."/>
            <person name="Vargo E.L."/>
            <person name="Vilcinskas A."/>
            <person name="Wang J."/>
            <person name="Bornberg-Bauer E."/>
            <person name="Korb J."/>
            <person name="Zhang G."/>
            <person name="Liebig J."/>
        </authorList>
    </citation>
    <scope>NUCLEOTIDE SEQUENCE [LARGE SCALE GENOMIC DNA]</scope>
    <source>
        <tissue evidence="16">Whole organism</tissue>
    </source>
</reference>
<evidence type="ECO:0000313" key="16">
    <source>
        <dbReference type="EMBL" id="KDR12795.1"/>
    </source>
</evidence>
<evidence type="ECO:0000256" key="11">
    <source>
        <dbReference type="ARBA" id="ARBA00033002"/>
    </source>
</evidence>
<evidence type="ECO:0000256" key="3">
    <source>
        <dbReference type="ARBA" id="ARBA00010432"/>
    </source>
</evidence>
<dbReference type="PROSITE" id="PS51497">
    <property type="entry name" value="UMA"/>
    <property type="match status" value="1"/>
</dbReference>
<evidence type="ECO:0000256" key="6">
    <source>
        <dbReference type="ARBA" id="ARBA00022490"/>
    </source>
</evidence>
<organism evidence="16 17">
    <name type="scientific">Zootermopsis nevadensis</name>
    <name type="common">Dampwood termite</name>
    <dbReference type="NCBI Taxonomy" id="136037"/>
    <lineage>
        <taxon>Eukaryota</taxon>
        <taxon>Metazoa</taxon>
        <taxon>Ecdysozoa</taxon>
        <taxon>Arthropoda</taxon>
        <taxon>Hexapoda</taxon>
        <taxon>Insecta</taxon>
        <taxon>Pterygota</taxon>
        <taxon>Neoptera</taxon>
        <taxon>Polyneoptera</taxon>
        <taxon>Dictyoptera</taxon>
        <taxon>Blattodea</taxon>
        <taxon>Blattoidea</taxon>
        <taxon>Termitoidae</taxon>
        <taxon>Termopsidae</taxon>
        <taxon>Zootermopsis</taxon>
    </lineage>
</organism>